<dbReference type="PANTHER" id="PTHR30365">
    <property type="entry name" value="CYTOCHROME D UBIQUINOL OXIDASE"/>
    <property type="match status" value="1"/>
</dbReference>
<dbReference type="AlphaFoldDB" id="A0A261UBS0"/>
<evidence type="ECO:0000313" key="13">
    <source>
        <dbReference type="EMBL" id="OZI59369.1"/>
    </source>
</evidence>
<sequence length="447" mass="48155">MDIVPLLLARIQFTASLSFLALFMALAFALAWLLLFFKLRAHGTGQAGWTAAYRFWVRIFALSFVLALAAGLPVLIQLGSLWPGLMDKIGNVAAPLIGFGVLSVFVLKSCFLGVMLFGQRRVSNWVHTFAVFMVAVGQAAALFWVLVLQSWVQTPAGATLIDARYRVLDWQEVIFNPSLSWNLGLMAVWSLLAAAFLMLGITALQALRRPLQDGERCTFKTALVVAVVASALQIPALNGAARVMAEHQPAKAAAAAGYWKSGTVPSWTVVGLPDSRAEANRYDWTLEPAGGAWLGRDEQGRYLGLDKFSGMRPPVGLTFWTLRVILVLGGLMLFVSWVTAALTLARKLDPATLPAWWLRCMVGMLYSGGLMVLGGGVFSLVGMQPYVVNATITQTEVLGTASTTSLALGVAGFGVLYIVLIAAFNGMLFHAARYGVVPVRKPGGTSQ</sequence>
<gene>
    <name evidence="13" type="ORF">CAL20_05025</name>
</gene>
<feature type="transmembrane region" description="Helical" evidence="12">
    <location>
        <begin position="12"/>
        <end position="35"/>
    </location>
</feature>
<keyword evidence="10 12" id="KW-0408">Iron</keyword>
<feature type="transmembrane region" description="Helical" evidence="12">
    <location>
        <begin position="356"/>
        <end position="381"/>
    </location>
</feature>
<dbReference type="PANTHER" id="PTHR30365:SF14">
    <property type="entry name" value="CYTOCHROME BD MENAQUINOL OXIDASE SUBUNIT I-RELATED"/>
    <property type="match status" value="1"/>
</dbReference>
<evidence type="ECO:0000256" key="4">
    <source>
        <dbReference type="ARBA" id="ARBA00022475"/>
    </source>
</evidence>
<evidence type="ECO:0000256" key="11">
    <source>
        <dbReference type="ARBA" id="ARBA00023136"/>
    </source>
</evidence>
<protein>
    <submittedName>
        <fullName evidence="13">Cytochrome ubiquinol oxidase subunit I</fullName>
    </submittedName>
</protein>
<comment type="caution">
    <text evidence="13">The sequence shown here is derived from an EMBL/GenBank/DDBJ whole genome shotgun (WGS) entry which is preliminary data.</text>
</comment>
<dbReference type="GO" id="GO:0019646">
    <property type="term" value="P:aerobic electron transport chain"/>
    <property type="evidence" value="ECO:0007669"/>
    <property type="project" value="InterPro"/>
</dbReference>
<feature type="transmembrane region" description="Helical" evidence="12">
    <location>
        <begin position="320"/>
        <end position="344"/>
    </location>
</feature>
<feature type="transmembrane region" description="Helical" evidence="12">
    <location>
        <begin position="186"/>
        <end position="207"/>
    </location>
</feature>
<evidence type="ECO:0000256" key="12">
    <source>
        <dbReference type="PIRNR" id="PIRNR006446"/>
    </source>
</evidence>
<evidence type="ECO:0000256" key="7">
    <source>
        <dbReference type="ARBA" id="ARBA00022723"/>
    </source>
</evidence>
<keyword evidence="7 12" id="KW-0479">Metal-binding</keyword>
<dbReference type="Proteomes" id="UP000216885">
    <property type="component" value="Unassembled WGS sequence"/>
</dbReference>
<evidence type="ECO:0000256" key="8">
    <source>
        <dbReference type="ARBA" id="ARBA00022982"/>
    </source>
</evidence>
<keyword evidence="6 12" id="KW-0812">Transmembrane</keyword>
<keyword evidence="4 12" id="KW-1003">Cell membrane</keyword>
<evidence type="ECO:0000256" key="10">
    <source>
        <dbReference type="ARBA" id="ARBA00023004"/>
    </source>
</evidence>
<comment type="similarity">
    <text evidence="2 12">Belongs to the cytochrome ubiquinol oxidase subunit 1 family.</text>
</comment>
<feature type="transmembrane region" description="Helical" evidence="12">
    <location>
        <begin position="55"/>
        <end position="76"/>
    </location>
</feature>
<keyword evidence="9 12" id="KW-1133">Transmembrane helix</keyword>
<keyword evidence="3 12" id="KW-0813">Transport</keyword>
<dbReference type="Pfam" id="PF01654">
    <property type="entry name" value="Cyt_bd_oxida_I"/>
    <property type="match status" value="1"/>
</dbReference>
<evidence type="ECO:0000256" key="9">
    <source>
        <dbReference type="ARBA" id="ARBA00022989"/>
    </source>
</evidence>
<keyword evidence="8 12" id="KW-0249">Electron transport</keyword>
<keyword evidence="14" id="KW-1185">Reference proteome</keyword>
<evidence type="ECO:0000256" key="6">
    <source>
        <dbReference type="ARBA" id="ARBA00022692"/>
    </source>
</evidence>
<evidence type="ECO:0000256" key="3">
    <source>
        <dbReference type="ARBA" id="ARBA00022448"/>
    </source>
</evidence>
<feature type="transmembrane region" description="Helical" evidence="12">
    <location>
        <begin position="96"/>
        <end position="117"/>
    </location>
</feature>
<dbReference type="GO" id="GO:0046872">
    <property type="term" value="F:metal ion binding"/>
    <property type="evidence" value="ECO:0007669"/>
    <property type="project" value="UniProtKB-UniRule"/>
</dbReference>
<dbReference type="PIRSF" id="PIRSF006446">
    <property type="entry name" value="Cyt_quinol_oxidase_1"/>
    <property type="match status" value="1"/>
</dbReference>
<feature type="transmembrane region" description="Helical" evidence="12">
    <location>
        <begin position="401"/>
        <end position="424"/>
    </location>
</feature>
<dbReference type="GO" id="GO:0070069">
    <property type="term" value="C:cytochrome complex"/>
    <property type="evidence" value="ECO:0007669"/>
    <property type="project" value="UniProtKB-UniRule"/>
</dbReference>
<evidence type="ECO:0000256" key="1">
    <source>
        <dbReference type="ARBA" id="ARBA00004651"/>
    </source>
</evidence>
<dbReference type="GO" id="GO:0020037">
    <property type="term" value="F:heme binding"/>
    <property type="evidence" value="ECO:0007669"/>
    <property type="project" value="TreeGrafter"/>
</dbReference>
<accession>A0A261UBS0</accession>
<dbReference type="RefSeq" id="WP_094837348.1">
    <property type="nucleotide sequence ID" value="NZ_NEVQ01000007.1"/>
</dbReference>
<feature type="transmembrane region" description="Helical" evidence="12">
    <location>
        <begin position="129"/>
        <end position="152"/>
    </location>
</feature>
<dbReference type="InterPro" id="IPR002585">
    <property type="entry name" value="Cyt-d_ubiquinol_oxidase_su_1"/>
</dbReference>
<keyword evidence="11 12" id="KW-0472">Membrane</keyword>
<keyword evidence="5 12" id="KW-0349">Heme</keyword>
<dbReference type="EMBL" id="NEVQ01000007">
    <property type="protein sequence ID" value="OZI59369.1"/>
    <property type="molecule type" value="Genomic_DNA"/>
</dbReference>
<evidence type="ECO:0000256" key="2">
    <source>
        <dbReference type="ARBA" id="ARBA00009819"/>
    </source>
</evidence>
<dbReference type="GO" id="GO:0016682">
    <property type="term" value="F:oxidoreductase activity, acting on diphenols and related substances as donors, oxygen as acceptor"/>
    <property type="evidence" value="ECO:0007669"/>
    <property type="project" value="TreeGrafter"/>
</dbReference>
<evidence type="ECO:0000256" key="5">
    <source>
        <dbReference type="ARBA" id="ARBA00022617"/>
    </source>
</evidence>
<proteinExistence type="inferred from homology"/>
<name>A0A261UBS0_9BORD</name>
<evidence type="ECO:0000313" key="14">
    <source>
        <dbReference type="Proteomes" id="UP000216885"/>
    </source>
</evidence>
<reference evidence="13 14" key="1">
    <citation type="submission" date="2017-05" db="EMBL/GenBank/DDBJ databases">
        <title>Complete and WGS of Bordetella genogroups.</title>
        <authorList>
            <person name="Spilker T."/>
            <person name="LiPuma J."/>
        </authorList>
    </citation>
    <scope>NUCLEOTIDE SEQUENCE [LARGE SCALE GENOMIC DNA]</scope>
    <source>
        <strain evidence="13 14">AU9919</strain>
    </source>
</reference>
<dbReference type="GO" id="GO:0009055">
    <property type="term" value="F:electron transfer activity"/>
    <property type="evidence" value="ECO:0007669"/>
    <property type="project" value="UniProtKB-UniRule"/>
</dbReference>
<organism evidence="13 14">
    <name type="scientific">Bordetella genomosp. 4</name>
    <dbReference type="NCBI Taxonomy" id="463044"/>
    <lineage>
        <taxon>Bacteria</taxon>
        <taxon>Pseudomonadati</taxon>
        <taxon>Pseudomonadota</taxon>
        <taxon>Betaproteobacteria</taxon>
        <taxon>Burkholderiales</taxon>
        <taxon>Alcaligenaceae</taxon>
        <taxon>Bordetella</taxon>
    </lineage>
</organism>
<comment type="subcellular location">
    <subcellularLocation>
        <location evidence="12">Cell inner membrane</location>
    </subcellularLocation>
    <subcellularLocation>
        <location evidence="1">Cell membrane</location>
        <topology evidence="1">Multi-pass membrane protein</topology>
    </subcellularLocation>
</comment>
<dbReference type="GO" id="GO:0005886">
    <property type="term" value="C:plasma membrane"/>
    <property type="evidence" value="ECO:0007669"/>
    <property type="project" value="UniProtKB-SubCell"/>
</dbReference>